<dbReference type="Proteomes" id="UP000255087">
    <property type="component" value="Unassembled WGS sequence"/>
</dbReference>
<accession>A0A380SBI7</accession>
<sequence>MATITIRIDDELKQSFDDVLSELRLSQTEVIINTCKYIVQNKKLPFVVVQQFKTPAELKKDLLDKMNHAFILVKDLSNSLKNNNPIYPNHRKIIISTLRDFTHYFDWFTESLKHLFPSNEFFSIQKFRMDVGYLALILGDISNNADHGELSEKLTPTINLTLESFEQAFKDISPLENSEKEMTNE</sequence>
<dbReference type="InterPro" id="IPR007337">
    <property type="entry name" value="RelB/DinJ"/>
</dbReference>
<dbReference type="GO" id="GO:0043565">
    <property type="term" value="F:sequence-specific DNA binding"/>
    <property type="evidence" value="ECO:0007669"/>
    <property type="project" value="UniProtKB-ARBA"/>
</dbReference>
<dbReference type="GO" id="GO:0006355">
    <property type="term" value="P:regulation of DNA-templated transcription"/>
    <property type="evidence" value="ECO:0007669"/>
    <property type="project" value="InterPro"/>
</dbReference>
<dbReference type="InterPro" id="IPR013321">
    <property type="entry name" value="Arc_rbn_hlx_hlx"/>
</dbReference>
<evidence type="ECO:0000313" key="1">
    <source>
        <dbReference type="EMBL" id="SUQ39507.1"/>
    </source>
</evidence>
<reference evidence="1 2" key="1">
    <citation type="submission" date="2018-06" db="EMBL/GenBank/DDBJ databases">
        <authorList>
            <consortium name="Pathogen Informatics"/>
            <person name="Doyle S."/>
        </authorList>
    </citation>
    <scope>NUCLEOTIDE SEQUENCE [LARGE SCALE GENOMIC DNA]</scope>
    <source>
        <strain evidence="1 2">NCTC8580</strain>
    </source>
</reference>
<dbReference type="EMBL" id="UHJC01000002">
    <property type="protein sequence ID" value="SUQ39507.1"/>
    <property type="molecule type" value="Genomic_DNA"/>
</dbReference>
<dbReference type="Gene3D" id="1.10.1220.10">
    <property type="entry name" value="Met repressor-like"/>
    <property type="match status" value="1"/>
</dbReference>
<dbReference type="AlphaFoldDB" id="A0A380SBI7"/>
<gene>
    <name evidence="1" type="ORF">NCTC8580_04736</name>
</gene>
<organism evidence="1 2">
    <name type="scientific">Yersinia pseudotuberculosis</name>
    <dbReference type="NCBI Taxonomy" id="633"/>
    <lineage>
        <taxon>Bacteria</taxon>
        <taxon>Pseudomonadati</taxon>
        <taxon>Pseudomonadota</taxon>
        <taxon>Gammaproteobacteria</taxon>
        <taxon>Enterobacterales</taxon>
        <taxon>Yersiniaceae</taxon>
        <taxon>Yersinia</taxon>
    </lineage>
</organism>
<evidence type="ECO:0000313" key="2">
    <source>
        <dbReference type="Proteomes" id="UP000255087"/>
    </source>
</evidence>
<dbReference type="NCBIfam" id="TIGR02384">
    <property type="entry name" value="RelB_DinJ"/>
    <property type="match status" value="1"/>
</dbReference>
<name>A0A380SBI7_YERPU</name>
<proteinExistence type="predicted"/>
<protein>
    <submittedName>
        <fullName evidence="1">Bifunctional antitoxin/transcriptional repressor RelB</fullName>
    </submittedName>
</protein>
<dbReference type="RefSeq" id="WP_115115795.1">
    <property type="nucleotide sequence ID" value="NZ_UHJC01000002.1"/>
</dbReference>
<dbReference type="Pfam" id="PF04221">
    <property type="entry name" value="RelB"/>
    <property type="match status" value="1"/>
</dbReference>